<evidence type="ECO:0000313" key="2">
    <source>
        <dbReference type="Proteomes" id="UP001500603"/>
    </source>
</evidence>
<evidence type="ECO:0000313" key="1">
    <source>
        <dbReference type="EMBL" id="GAA5067390.1"/>
    </source>
</evidence>
<keyword evidence="2" id="KW-1185">Reference proteome</keyword>
<dbReference type="RefSeq" id="WP_345499293.1">
    <property type="nucleotide sequence ID" value="NZ_BAABJM010000008.1"/>
</dbReference>
<protein>
    <submittedName>
        <fullName evidence="1">Uncharacterized protein</fullName>
    </submittedName>
</protein>
<dbReference type="Proteomes" id="UP001500603">
    <property type="component" value="Unassembled WGS sequence"/>
</dbReference>
<dbReference type="EMBL" id="BAABJM010000008">
    <property type="protein sequence ID" value="GAA5067390.1"/>
    <property type="molecule type" value="Genomic_DNA"/>
</dbReference>
<reference evidence="2" key="1">
    <citation type="journal article" date="2019" name="Int. J. Syst. Evol. Microbiol.">
        <title>The Global Catalogue of Microorganisms (GCM) 10K type strain sequencing project: providing services to taxonomists for standard genome sequencing and annotation.</title>
        <authorList>
            <consortium name="The Broad Institute Genomics Platform"/>
            <consortium name="The Broad Institute Genome Sequencing Center for Infectious Disease"/>
            <person name="Wu L."/>
            <person name="Ma J."/>
        </authorList>
    </citation>
    <scope>NUCLEOTIDE SEQUENCE [LARGE SCALE GENOMIC DNA]</scope>
    <source>
        <strain evidence="2">JCM 18298</strain>
    </source>
</reference>
<gene>
    <name evidence="1" type="ORF">GCM10023318_56450</name>
</gene>
<accession>A0ABP9L1U1</accession>
<comment type="caution">
    <text evidence="1">The sequence shown here is derived from an EMBL/GenBank/DDBJ whole genome shotgun (WGS) entry which is preliminary data.</text>
</comment>
<sequence>MSAKWRQLHFRVEGAEGGSLSALLRDVADRMDTFDDIRVLDMTMRTVLTEDAEFKQIVDVYYSLDSDVSVSGEIPAGSNIVYHGSQANPSGKGSQGVVDLLKKFADGTVAGLGDVAIETIVFKPPLDEETADEIGPSMIVYYTDSR</sequence>
<name>A0ABP9L1U1_9NOCA</name>
<organism evidence="1 2">
    <name type="scientific">Nocardia callitridis</name>
    <dbReference type="NCBI Taxonomy" id="648753"/>
    <lineage>
        <taxon>Bacteria</taxon>
        <taxon>Bacillati</taxon>
        <taxon>Actinomycetota</taxon>
        <taxon>Actinomycetes</taxon>
        <taxon>Mycobacteriales</taxon>
        <taxon>Nocardiaceae</taxon>
        <taxon>Nocardia</taxon>
    </lineage>
</organism>
<proteinExistence type="predicted"/>